<evidence type="ECO:0000313" key="1">
    <source>
        <dbReference type="EMBL" id="KUM56752.1"/>
    </source>
</evidence>
<reference evidence="1 2" key="1">
    <citation type="submission" date="2015-10" db="EMBL/GenBank/DDBJ databases">
        <title>Genome sequencing of Penicillium freii.</title>
        <authorList>
            <person name="Nguyen H.D."/>
            <person name="Visagie C.M."/>
            <person name="Seifert K.A."/>
        </authorList>
    </citation>
    <scope>NUCLEOTIDE SEQUENCE [LARGE SCALE GENOMIC DNA]</scope>
    <source>
        <strain evidence="1 2">DAOM 242723</strain>
    </source>
</reference>
<proteinExistence type="predicted"/>
<gene>
    <name evidence="1" type="ORF">ACN42_g10455</name>
</gene>
<comment type="caution">
    <text evidence="1">The sequence shown here is derived from an EMBL/GenBank/DDBJ whole genome shotgun (WGS) entry which is preliminary data.</text>
</comment>
<protein>
    <submittedName>
        <fullName evidence="1">Uncharacterized protein</fullName>
    </submittedName>
</protein>
<name>A0A117NKW3_PENFR</name>
<dbReference type="EMBL" id="LLXE01000440">
    <property type="protein sequence ID" value="KUM56752.1"/>
    <property type="molecule type" value="Genomic_DNA"/>
</dbReference>
<dbReference type="AlphaFoldDB" id="A0A117NKW3"/>
<dbReference type="Proteomes" id="UP000055045">
    <property type="component" value="Unassembled WGS sequence"/>
</dbReference>
<keyword evidence="2" id="KW-1185">Reference proteome</keyword>
<accession>A0A117NKW3</accession>
<evidence type="ECO:0000313" key="2">
    <source>
        <dbReference type="Proteomes" id="UP000055045"/>
    </source>
</evidence>
<sequence length="119" mass="13638">MPRPRYHKHHVFPFNGMQLTANHARNVTHVAQPADRFYALSPYSTSFVRHKNPLQRFGFRADKIKSENSEMDQLSVTGGLDIGGYLLADLAVVCTCNNRTDRLGFERGSLNWLIYTLDR</sequence>
<organism evidence="1 2">
    <name type="scientific">Penicillium freii</name>
    <dbReference type="NCBI Taxonomy" id="48697"/>
    <lineage>
        <taxon>Eukaryota</taxon>
        <taxon>Fungi</taxon>
        <taxon>Dikarya</taxon>
        <taxon>Ascomycota</taxon>
        <taxon>Pezizomycotina</taxon>
        <taxon>Eurotiomycetes</taxon>
        <taxon>Eurotiomycetidae</taxon>
        <taxon>Eurotiales</taxon>
        <taxon>Aspergillaceae</taxon>
        <taxon>Penicillium</taxon>
    </lineage>
</organism>